<sequence>MSRLRGAINNLGTRDRSATPSTPRHQVYNWGRGCDCCPAQDFLRQPERLIQKYPKIVLCFALTFASCVIKPRRRLYCKPARKLDTDLPVSLII</sequence>
<protein>
    <submittedName>
        <fullName evidence="3">Uncharacterized protein</fullName>
    </submittedName>
</protein>
<accession>A0ABR0Y703</accession>
<dbReference type="EMBL" id="JAHFZB010000049">
    <property type="protein sequence ID" value="KAK6467426.1"/>
    <property type="molecule type" value="Genomic_DNA"/>
</dbReference>
<reference evidence="3 4" key="1">
    <citation type="submission" date="2021-05" db="EMBL/GenBank/DDBJ databases">
        <authorList>
            <person name="Zahm M."/>
            <person name="Klopp C."/>
            <person name="Cabau C."/>
            <person name="Kuhl H."/>
            <person name="Suciu R."/>
            <person name="Ciorpac M."/>
            <person name="Holostenco D."/>
            <person name="Gessner J."/>
            <person name="Wuertz S."/>
            <person name="Hohne C."/>
            <person name="Stock M."/>
            <person name="Gislard M."/>
            <person name="Lluch J."/>
            <person name="Milhes M."/>
            <person name="Lampietro C."/>
            <person name="Lopez Roques C."/>
            <person name="Donnadieu C."/>
            <person name="Du K."/>
            <person name="Schartl M."/>
            <person name="Guiguen Y."/>
        </authorList>
    </citation>
    <scope>NUCLEOTIDE SEQUENCE [LARGE SCALE GENOMIC DNA]</scope>
    <source>
        <strain evidence="3">Hh-F2</strain>
        <tissue evidence="3">Blood</tissue>
    </source>
</reference>
<keyword evidence="4" id="KW-1185">Reference proteome</keyword>
<comment type="caution">
    <text evidence="3">The sequence shown here is derived from an EMBL/GenBank/DDBJ whole genome shotgun (WGS) entry which is preliminary data.</text>
</comment>
<gene>
    <name evidence="3" type="ORF">HHUSO_G33985</name>
    <name evidence="2" type="ORF">HHUSO_G34951</name>
</gene>
<feature type="region of interest" description="Disordered" evidence="1">
    <location>
        <begin position="1"/>
        <end position="24"/>
    </location>
</feature>
<organism evidence="3 4">
    <name type="scientific">Huso huso</name>
    <name type="common">Beluga</name>
    <name type="synonym">Acipenser huso</name>
    <dbReference type="NCBI Taxonomy" id="61971"/>
    <lineage>
        <taxon>Eukaryota</taxon>
        <taxon>Metazoa</taxon>
        <taxon>Chordata</taxon>
        <taxon>Craniata</taxon>
        <taxon>Vertebrata</taxon>
        <taxon>Euteleostomi</taxon>
        <taxon>Actinopterygii</taxon>
        <taxon>Chondrostei</taxon>
        <taxon>Acipenseriformes</taxon>
        <taxon>Acipenseridae</taxon>
        <taxon>Huso</taxon>
    </lineage>
</organism>
<dbReference type="Proteomes" id="UP001369086">
    <property type="component" value="Unassembled WGS sequence"/>
</dbReference>
<name>A0ABR0Y703_HUSHU</name>
<evidence type="ECO:0000313" key="4">
    <source>
        <dbReference type="Proteomes" id="UP001369086"/>
    </source>
</evidence>
<evidence type="ECO:0000313" key="3">
    <source>
        <dbReference type="EMBL" id="KAK6468200.1"/>
    </source>
</evidence>
<dbReference type="EMBL" id="JAHFZB010000045">
    <property type="protein sequence ID" value="KAK6468200.1"/>
    <property type="molecule type" value="Genomic_DNA"/>
</dbReference>
<proteinExistence type="predicted"/>
<evidence type="ECO:0000313" key="2">
    <source>
        <dbReference type="EMBL" id="KAK6467426.1"/>
    </source>
</evidence>
<evidence type="ECO:0000256" key="1">
    <source>
        <dbReference type="SAM" id="MobiDB-lite"/>
    </source>
</evidence>